<keyword evidence="1" id="KW-0862">Zinc</keyword>
<reference evidence="1" key="1">
    <citation type="submission" date="2021-04" db="EMBL/GenBank/DDBJ databases">
        <title>Genome seq and assembly of Bacillus sp.</title>
        <authorList>
            <person name="Chhetri G."/>
        </authorList>
    </citation>
    <scope>NUCLEOTIDE SEQUENCE</scope>
    <source>
        <strain evidence="1">RG28</strain>
    </source>
</reference>
<dbReference type="GO" id="GO:0008270">
    <property type="term" value="F:zinc ion binding"/>
    <property type="evidence" value="ECO:0007669"/>
    <property type="project" value="UniProtKB-KW"/>
</dbReference>
<dbReference type="Proteomes" id="UP000682134">
    <property type="component" value="Unassembled WGS sequence"/>
</dbReference>
<gene>
    <name evidence="1" type="ORF">J5Y03_03015</name>
</gene>
<keyword evidence="1" id="KW-0479">Metal-binding</keyword>
<protein>
    <submittedName>
        <fullName evidence="1">Zinc-finger domain-containing protein</fullName>
    </submittedName>
</protein>
<dbReference type="Pfam" id="PF10782">
    <property type="entry name" value="zf-C2HCIx2C"/>
    <property type="match status" value="1"/>
</dbReference>
<dbReference type="RefSeq" id="WP_209402410.1">
    <property type="nucleotide sequence ID" value="NZ_JAGIYQ010000002.1"/>
</dbReference>
<organism evidence="1 2">
    <name type="scientific">Gottfriedia endophytica</name>
    <dbReference type="NCBI Taxonomy" id="2820819"/>
    <lineage>
        <taxon>Bacteria</taxon>
        <taxon>Bacillati</taxon>
        <taxon>Bacillota</taxon>
        <taxon>Bacilli</taxon>
        <taxon>Bacillales</taxon>
        <taxon>Bacillaceae</taxon>
        <taxon>Gottfriedia</taxon>
    </lineage>
</organism>
<comment type="caution">
    <text evidence="1">The sequence shown here is derived from an EMBL/GenBank/DDBJ whole genome shotgun (WGS) entry which is preliminary data.</text>
</comment>
<sequence>MERKQVFAEVDAILKQYCEGCFIYKHFRKEHNQRFAQSFCIHKCTVGEKLREYGQKLSNSCHKN</sequence>
<proteinExistence type="predicted"/>
<keyword evidence="2" id="KW-1185">Reference proteome</keyword>
<evidence type="ECO:0000313" key="2">
    <source>
        <dbReference type="Proteomes" id="UP000682134"/>
    </source>
</evidence>
<dbReference type="AlphaFoldDB" id="A0A940NL33"/>
<dbReference type="InterPro" id="IPR019718">
    <property type="entry name" value="DUF2602"/>
</dbReference>
<name>A0A940NL33_9BACI</name>
<accession>A0A940NL33</accession>
<evidence type="ECO:0000313" key="1">
    <source>
        <dbReference type="EMBL" id="MBP0724154.1"/>
    </source>
</evidence>
<keyword evidence="1" id="KW-0863">Zinc-finger</keyword>
<dbReference type="EMBL" id="JAGIYQ010000002">
    <property type="protein sequence ID" value="MBP0724154.1"/>
    <property type="molecule type" value="Genomic_DNA"/>
</dbReference>